<dbReference type="RefSeq" id="WP_095519996.1">
    <property type="nucleotide sequence ID" value="NZ_NPKH01000024.1"/>
</dbReference>
<dbReference type="Pfam" id="PF00528">
    <property type="entry name" value="BPD_transp_1"/>
    <property type="match status" value="1"/>
</dbReference>
<evidence type="ECO:0000256" key="6">
    <source>
        <dbReference type="ARBA" id="ARBA00023136"/>
    </source>
</evidence>
<feature type="transmembrane region" description="Helical" evidence="7">
    <location>
        <begin position="160"/>
        <end position="179"/>
    </location>
</feature>
<comment type="subcellular location">
    <subcellularLocation>
        <location evidence="1 7">Cell membrane</location>
        <topology evidence="1 7">Multi-pass membrane protein</topology>
    </subcellularLocation>
</comment>
<dbReference type="OrthoDB" id="9786495at2"/>
<keyword evidence="2 7" id="KW-0813">Transport</keyword>
<evidence type="ECO:0000256" key="5">
    <source>
        <dbReference type="ARBA" id="ARBA00022989"/>
    </source>
</evidence>
<keyword evidence="4 7" id="KW-0812">Transmembrane</keyword>
<evidence type="ECO:0000313" key="9">
    <source>
        <dbReference type="EMBL" id="PAP93677.1"/>
    </source>
</evidence>
<dbReference type="SUPFAM" id="SSF161098">
    <property type="entry name" value="MetI-like"/>
    <property type="match status" value="1"/>
</dbReference>
<accession>A0A271KEV7</accession>
<dbReference type="EMBL" id="NPKH01000024">
    <property type="protein sequence ID" value="PAP93677.1"/>
    <property type="molecule type" value="Genomic_DNA"/>
</dbReference>
<feature type="transmembrane region" description="Helical" evidence="7">
    <location>
        <begin position="255"/>
        <end position="277"/>
    </location>
</feature>
<dbReference type="InterPro" id="IPR035906">
    <property type="entry name" value="MetI-like_sf"/>
</dbReference>
<proteinExistence type="inferred from homology"/>
<feature type="transmembrane region" description="Helical" evidence="7">
    <location>
        <begin position="132"/>
        <end position="154"/>
    </location>
</feature>
<feature type="transmembrane region" description="Helical" evidence="7">
    <location>
        <begin position="45"/>
        <end position="66"/>
    </location>
</feature>
<feature type="transmembrane region" description="Helical" evidence="7">
    <location>
        <begin position="209"/>
        <end position="235"/>
    </location>
</feature>
<dbReference type="PANTHER" id="PTHR30151:SF20">
    <property type="entry name" value="ABC TRANSPORTER PERMEASE PROTEIN HI_0355-RELATED"/>
    <property type="match status" value="1"/>
</dbReference>
<evidence type="ECO:0000256" key="2">
    <source>
        <dbReference type="ARBA" id="ARBA00022448"/>
    </source>
</evidence>
<dbReference type="PANTHER" id="PTHR30151">
    <property type="entry name" value="ALKANE SULFONATE ABC TRANSPORTER-RELATED, MEMBRANE SUBUNIT"/>
    <property type="match status" value="1"/>
</dbReference>
<evidence type="ECO:0000313" key="10">
    <source>
        <dbReference type="Proteomes" id="UP000215931"/>
    </source>
</evidence>
<reference evidence="9 10" key="1">
    <citation type="submission" date="2017-08" db="EMBL/GenBank/DDBJ databases">
        <title>Mesorhizobium wenxinae sp. nov., a novel rhizobial species isolated from root nodules of chickpea (Cicer arietinum L.).</title>
        <authorList>
            <person name="Zhang J."/>
        </authorList>
    </citation>
    <scope>NUCLEOTIDE SEQUENCE [LARGE SCALE GENOMIC DNA]</scope>
    <source>
        <strain evidence="10">WYCCWR 10019</strain>
    </source>
</reference>
<organism evidence="9 10">
    <name type="scientific">Mesorhizobium wenxiniae</name>
    <dbReference type="NCBI Taxonomy" id="2014805"/>
    <lineage>
        <taxon>Bacteria</taxon>
        <taxon>Pseudomonadati</taxon>
        <taxon>Pseudomonadota</taxon>
        <taxon>Alphaproteobacteria</taxon>
        <taxon>Hyphomicrobiales</taxon>
        <taxon>Phyllobacteriaceae</taxon>
        <taxon>Mesorhizobium</taxon>
    </lineage>
</organism>
<evidence type="ECO:0000256" key="7">
    <source>
        <dbReference type="RuleBase" id="RU363032"/>
    </source>
</evidence>
<dbReference type="AlphaFoldDB" id="A0A271KEV7"/>
<dbReference type="InterPro" id="IPR000515">
    <property type="entry name" value="MetI-like"/>
</dbReference>
<gene>
    <name evidence="9" type="ORF">CIT31_19595</name>
</gene>
<evidence type="ECO:0000259" key="8">
    <source>
        <dbReference type="PROSITE" id="PS50928"/>
    </source>
</evidence>
<dbReference type="PROSITE" id="PS50928">
    <property type="entry name" value="ABC_TM1"/>
    <property type="match status" value="1"/>
</dbReference>
<feature type="transmembrane region" description="Helical" evidence="7">
    <location>
        <begin position="101"/>
        <end position="120"/>
    </location>
</feature>
<sequence length="286" mass="30150">MSEGDAIPEFSKTKAGAKAGEGHDVSLTNLSAFASGPGIRSGAEVAAIIAVAVVIIGGIELALRLFNVPHYIMPGPSAIAYALYDEFPLIAPHLGYTLVELVSGFSIGAIIGLVMAAVITQFPFAEKIVAPYILILVTTPMLALVPLLILRFGFGYTPRIIAVALAAGPMVMINAATGFRRVDSAKIALARSYGASTLQIFWKIRAPMALPMILVGLMIGAIFGLLTAVGAEMVGGGFGLGNRLTTYSSMIQMPQFFAVVLILSTLGILIYVLFFLIGKKWASWEA</sequence>
<evidence type="ECO:0000256" key="4">
    <source>
        <dbReference type="ARBA" id="ARBA00022692"/>
    </source>
</evidence>
<comment type="similarity">
    <text evidence="7">Belongs to the binding-protein-dependent transport system permease family.</text>
</comment>
<evidence type="ECO:0000256" key="1">
    <source>
        <dbReference type="ARBA" id="ARBA00004651"/>
    </source>
</evidence>
<protein>
    <submittedName>
        <fullName evidence="9">ABC transporter permease</fullName>
    </submittedName>
</protein>
<dbReference type="GO" id="GO:0005886">
    <property type="term" value="C:plasma membrane"/>
    <property type="evidence" value="ECO:0007669"/>
    <property type="project" value="UniProtKB-SubCell"/>
</dbReference>
<dbReference type="Gene3D" id="1.10.3720.10">
    <property type="entry name" value="MetI-like"/>
    <property type="match status" value="1"/>
</dbReference>
<dbReference type="GO" id="GO:0055085">
    <property type="term" value="P:transmembrane transport"/>
    <property type="evidence" value="ECO:0007669"/>
    <property type="project" value="InterPro"/>
</dbReference>
<comment type="caution">
    <text evidence="9">The sequence shown here is derived from an EMBL/GenBank/DDBJ whole genome shotgun (WGS) entry which is preliminary data.</text>
</comment>
<keyword evidence="10" id="KW-1185">Reference proteome</keyword>
<evidence type="ECO:0000256" key="3">
    <source>
        <dbReference type="ARBA" id="ARBA00022475"/>
    </source>
</evidence>
<dbReference type="CDD" id="cd06261">
    <property type="entry name" value="TM_PBP2"/>
    <property type="match status" value="1"/>
</dbReference>
<name>A0A271KEV7_9HYPH</name>
<keyword evidence="3" id="KW-1003">Cell membrane</keyword>
<feature type="domain" description="ABC transmembrane type-1" evidence="8">
    <location>
        <begin position="94"/>
        <end position="278"/>
    </location>
</feature>
<keyword evidence="5 7" id="KW-1133">Transmembrane helix</keyword>
<keyword evidence="6 7" id="KW-0472">Membrane</keyword>
<dbReference type="Proteomes" id="UP000215931">
    <property type="component" value="Unassembled WGS sequence"/>
</dbReference>